<evidence type="ECO:0000256" key="2">
    <source>
        <dbReference type="ARBA" id="ARBA00005975"/>
    </source>
</evidence>
<keyword evidence="3" id="KW-0479">Metal-binding</keyword>
<dbReference type="HOGENOM" id="CLU_095549_2_1_1"/>
<evidence type="ECO:0000259" key="6">
    <source>
        <dbReference type="PROSITE" id="PS51837"/>
    </source>
</evidence>
<dbReference type="AlphaFoldDB" id="Q23YW4"/>
<dbReference type="PANTHER" id="PTHR23292">
    <property type="entry name" value="LIPOPOLYSACCHARIDE-INDUCED TUMOR NECROSIS FACTOR-ALPHA FACTOR"/>
    <property type="match status" value="1"/>
</dbReference>
<dbReference type="InParanoid" id="Q23YW4"/>
<proteinExistence type="inferred from homology"/>
<dbReference type="OMA" id="ADGHYQS"/>
<dbReference type="GO" id="GO:0098574">
    <property type="term" value="C:cytoplasmic side of lysosomal membrane"/>
    <property type="evidence" value="ECO:0007669"/>
    <property type="project" value="TreeGrafter"/>
</dbReference>
<accession>Q23YW4</accession>
<dbReference type="InterPro" id="IPR037519">
    <property type="entry name" value="LITAF_fam"/>
</dbReference>
<dbReference type="SMART" id="SM00714">
    <property type="entry name" value="LITAF"/>
    <property type="match status" value="1"/>
</dbReference>
<dbReference type="OrthoDB" id="5599753at2759"/>
<keyword evidence="5" id="KW-0472">Membrane</keyword>
<sequence length="111" mass="12387">MQNQQQQQMPTVQMYPSPVPQQPLFIQDVKVDNQILATSPQPTQAYCSTCNKNIVTEIKTQSGCGTFTCAVIFGFVAGLCCIPFCTDRCKNKIHSCPTCKNTLGYCEYKFC</sequence>
<evidence type="ECO:0000256" key="3">
    <source>
        <dbReference type="ARBA" id="ARBA00022723"/>
    </source>
</evidence>
<dbReference type="Pfam" id="PF10601">
    <property type="entry name" value="zf-LITAF-like"/>
    <property type="match status" value="1"/>
</dbReference>
<comment type="similarity">
    <text evidence="2">Belongs to the CDIP1/LITAF family.</text>
</comment>
<name>Q23YW4_TETTS</name>
<keyword evidence="8" id="KW-1185">Reference proteome</keyword>
<organism evidence="7 8">
    <name type="scientific">Tetrahymena thermophila (strain SB210)</name>
    <dbReference type="NCBI Taxonomy" id="312017"/>
    <lineage>
        <taxon>Eukaryota</taxon>
        <taxon>Sar</taxon>
        <taxon>Alveolata</taxon>
        <taxon>Ciliophora</taxon>
        <taxon>Intramacronucleata</taxon>
        <taxon>Oligohymenophorea</taxon>
        <taxon>Hymenostomatida</taxon>
        <taxon>Tetrahymenina</taxon>
        <taxon>Tetrahymenidae</taxon>
        <taxon>Tetrahymena</taxon>
    </lineage>
</organism>
<dbReference type="GO" id="GO:0005634">
    <property type="term" value="C:nucleus"/>
    <property type="evidence" value="ECO:0007669"/>
    <property type="project" value="TreeGrafter"/>
</dbReference>
<gene>
    <name evidence="7" type="ORF">TTHERM_00857940</name>
</gene>
<dbReference type="EMBL" id="GG662557">
    <property type="protein sequence ID" value="EAS01691.1"/>
    <property type="molecule type" value="Genomic_DNA"/>
</dbReference>
<dbReference type="Proteomes" id="UP000009168">
    <property type="component" value="Unassembled WGS sequence"/>
</dbReference>
<feature type="domain" description="LITAF" evidence="6">
    <location>
        <begin position="26"/>
        <end position="108"/>
    </location>
</feature>
<dbReference type="PANTHER" id="PTHR23292:SF35">
    <property type="entry name" value="LITAF DOMAIN-CONTAINING PROTEIN"/>
    <property type="match status" value="1"/>
</dbReference>
<protein>
    <submittedName>
        <fullName evidence="7">LITAF-like zinc ribbon domain protein</fullName>
    </submittedName>
</protein>
<evidence type="ECO:0000256" key="1">
    <source>
        <dbReference type="ARBA" id="ARBA00004170"/>
    </source>
</evidence>
<evidence type="ECO:0000313" key="8">
    <source>
        <dbReference type="Proteomes" id="UP000009168"/>
    </source>
</evidence>
<comment type="subcellular location">
    <subcellularLocation>
        <location evidence="1">Membrane</location>
        <topology evidence="1">Peripheral membrane protein</topology>
    </subcellularLocation>
</comment>
<evidence type="ECO:0000313" key="7">
    <source>
        <dbReference type="EMBL" id="EAS01691.1"/>
    </source>
</evidence>
<dbReference type="InterPro" id="IPR006629">
    <property type="entry name" value="LITAF"/>
</dbReference>
<dbReference type="KEGG" id="tet:TTHERM_00857940"/>
<evidence type="ECO:0000256" key="4">
    <source>
        <dbReference type="ARBA" id="ARBA00022833"/>
    </source>
</evidence>
<keyword evidence="4" id="KW-0862">Zinc</keyword>
<dbReference type="GO" id="GO:0098560">
    <property type="term" value="C:cytoplasmic side of late endosome membrane"/>
    <property type="evidence" value="ECO:0007669"/>
    <property type="project" value="TreeGrafter"/>
</dbReference>
<dbReference type="PROSITE" id="PS51837">
    <property type="entry name" value="LITAF"/>
    <property type="match status" value="1"/>
</dbReference>
<dbReference type="GeneID" id="7832214"/>
<reference evidence="8" key="1">
    <citation type="journal article" date="2006" name="PLoS Biol.">
        <title>Macronuclear genome sequence of the ciliate Tetrahymena thermophila, a model eukaryote.</title>
        <authorList>
            <person name="Eisen J.A."/>
            <person name="Coyne R.S."/>
            <person name="Wu M."/>
            <person name="Wu D."/>
            <person name="Thiagarajan M."/>
            <person name="Wortman J.R."/>
            <person name="Badger J.H."/>
            <person name="Ren Q."/>
            <person name="Amedeo P."/>
            <person name="Jones K.M."/>
            <person name="Tallon L.J."/>
            <person name="Delcher A.L."/>
            <person name="Salzberg S.L."/>
            <person name="Silva J.C."/>
            <person name="Haas B.J."/>
            <person name="Majoros W.H."/>
            <person name="Farzad M."/>
            <person name="Carlton J.M."/>
            <person name="Smith R.K. Jr."/>
            <person name="Garg J."/>
            <person name="Pearlman R.E."/>
            <person name="Karrer K.M."/>
            <person name="Sun L."/>
            <person name="Manning G."/>
            <person name="Elde N.C."/>
            <person name="Turkewitz A.P."/>
            <person name="Asai D.J."/>
            <person name="Wilkes D.E."/>
            <person name="Wang Y."/>
            <person name="Cai H."/>
            <person name="Collins K."/>
            <person name="Stewart B.A."/>
            <person name="Lee S.R."/>
            <person name="Wilamowska K."/>
            <person name="Weinberg Z."/>
            <person name="Ruzzo W.L."/>
            <person name="Wloga D."/>
            <person name="Gaertig J."/>
            <person name="Frankel J."/>
            <person name="Tsao C.-C."/>
            <person name="Gorovsky M.A."/>
            <person name="Keeling P.J."/>
            <person name="Waller R.F."/>
            <person name="Patron N.J."/>
            <person name="Cherry J.M."/>
            <person name="Stover N.A."/>
            <person name="Krieger C.J."/>
            <person name="del Toro C."/>
            <person name="Ryder H.F."/>
            <person name="Williamson S.C."/>
            <person name="Barbeau R.A."/>
            <person name="Hamilton E.P."/>
            <person name="Orias E."/>
        </authorList>
    </citation>
    <scope>NUCLEOTIDE SEQUENCE [LARGE SCALE GENOMIC DNA]</scope>
    <source>
        <strain evidence="8">SB210</strain>
    </source>
</reference>
<dbReference type="GO" id="GO:0008270">
    <property type="term" value="F:zinc ion binding"/>
    <property type="evidence" value="ECO:0007669"/>
    <property type="project" value="TreeGrafter"/>
</dbReference>
<dbReference type="RefSeq" id="XP_001021936.1">
    <property type="nucleotide sequence ID" value="XM_001021936.1"/>
</dbReference>
<evidence type="ECO:0000256" key="5">
    <source>
        <dbReference type="ARBA" id="ARBA00023136"/>
    </source>
</evidence>